<evidence type="ECO:0000313" key="7">
    <source>
        <dbReference type="Proteomes" id="UP000479000"/>
    </source>
</evidence>
<evidence type="ECO:0000256" key="1">
    <source>
        <dbReference type="ARBA" id="ARBA00005562"/>
    </source>
</evidence>
<protein>
    <recommendedName>
        <fullName evidence="5">ETS domain-containing protein</fullName>
    </recommendedName>
</protein>
<dbReference type="EMBL" id="CADCXU010027065">
    <property type="protein sequence ID" value="CAB0014029.1"/>
    <property type="molecule type" value="Genomic_DNA"/>
</dbReference>
<keyword evidence="7" id="KW-1185">Reference proteome</keyword>
<dbReference type="InterPro" id="IPR046328">
    <property type="entry name" value="ETS_fam"/>
</dbReference>
<evidence type="ECO:0000256" key="2">
    <source>
        <dbReference type="ARBA" id="ARBA00023125"/>
    </source>
</evidence>
<organism evidence="6 7">
    <name type="scientific">Nesidiocoris tenuis</name>
    <dbReference type="NCBI Taxonomy" id="355587"/>
    <lineage>
        <taxon>Eukaryota</taxon>
        <taxon>Metazoa</taxon>
        <taxon>Ecdysozoa</taxon>
        <taxon>Arthropoda</taxon>
        <taxon>Hexapoda</taxon>
        <taxon>Insecta</taxon>
        <taxon>Pterygota</taxon>
        <taxon>Neoptera</taxon>
        <taxon>Paraneoptera</taxon>
        <taxon>Hemiptera</taxon>
        <taxon>Heteroptera</taxon>
        <taxon>Panheteroptera</taxon>
        <taxon>Cimicomorpha</taxon>
        <taxon>Miridae</taxon>
        <taxon>Dicyphina</taxon>
        <taxon>Nesidiocoris</taxon>
    </lineage>
</organism>
<keyword evidence="2 3" id="KW-0238">DNA-binding</keyword>
<evidence type="ECO:0000256" key="4">
    <source>
        <dbReference type="SAM" id="MobiDB-lite"/>
    </source>
</evidence>
<dbReference type="PRINTS" id="PR00454">
    <property type="entry name" value="ETSDOMAIN"/>
</dbReference>
<dbReference type="InterPro" id="IPR024668">
    <property type="entry name" value="GABP_asu_N"/>
</dbReference>
<dbReference type="SMART" id="SM00413">
    <property type="entry name" value="ETS"/>
    <property type="match status" value="1"/>
</dbReference>
<gene>
    <name evidence="6" type="ORF">NTEN_LOCUS18563</name>
</gene>
<evidence type="ECO:0000256" key="3">
    <source>
        <dbReference type="RuleBase" id="RU004019"/>
    </source>
</evidence>
<feature type="domain" description="ETS" evidence="5">
    <location>
        <begin position="129"/>
        <end position="209"/>
    </location>
</feature>
<comment type="similarity">
    <text evidence="1 3">Belongs to the ETS family.</text>
</comment>
<dbReference type="Pfam" id="PF11620">
    <property type="entry name" value="GABP-alpha"/>
    <property type="match status" value="1"/>
</dbReference>
<dbReference type="GO" id="GO:0000981">
    <property type="term" value="F:DNA-binding transcription factor activity, RNA polymerase II-specific"/>
    <property type="evidence" value="ECO:0007669"/>
    <property type="project" value="TreeGrafter"/>
</dbReference>
<evidence type="ECO:0000313" key="6">
    <source>
        <dbReference type="EMBL" id="CAB0014029.1"/>
    </source>
</evidence>
<dbReference type="PROSITE" id="PS50061">
    <property type="entry name" value="ETS_DOMAIN_3"/>
    <property type="match status" value="1"/>
</dbReference>
<accession>A0A6H5HAG6</accession>
<dbReference type="Pfam" id="PF00178">
    <property type="entry name" value="Ets"/>
    <property type="match status" value="1"/>
</dbReference>
<keyword evidence="3" id="KW-0539">Nucleus</keyword>
<evidence type="ECO:0000259" key="5">
    <source>
        <dbReference type="PROSITE" id="PS50061"/>
    </source>
</evidence>
<dbReference type="Proteomes" id="UP000479000">
    <property type="component" value="Unassembled WGS sequence"/>
</dbReference>
<proteinExistence type="inferred from homology"/>
<dbReference type="GO" id="GO:0005634">
    <property type="term" value="C:nucleus"/>
    <property type="evidence" value="ECO:0007669"/>
    <property type="project" value="UniProtKB-SubCell"/>
</dbReference>
<dbReference type="InterPro" id="IPR000418">
    <property type="entry name" value="Ets_dom"/>
</dbReference>
<sequence length="257" mass="29508">MSFRRVSVNDEEDDGCYVIRMDISEPLDTIKDILFDQVDGISDYGFTLQDSEKLDGKSNLLHYCVEGEGLVQVNVEIKNDAKGRRIDITDVLKPEDDDDDENVQSTDEQQVTDQQANLHYSGEQSTNQLQLWQFLLELLVDYKCRDMICWFGKNGEFLLKEPERVAQLWGARRQKPNMTYESLSRLLRYYYAGDMITKVPGKKFVYKFTFDLEFLLGYSTEELNELVVDAETRSQVQGGTVNESSPRSISPKGSDST</sequence>
<comment type="subcellular location">
    <subcellularLocation>
        <location evidence="3">Nucleus</location>
    </subcellularLocation>
</comment>
<dbReference type="Gene3D" id="3.10.20.90">
    <property type="entry name" value="Phosphatidylinositol 3-kinase Catalytic Subunit, Chain A, domain 1"/>
    <property type="match status" value="1"/>
</dbReference>
<dbReference type="Gene3D" id="1.10.10.10">
    <property type="entry name" value="Winged helix-like DNA-binding domain superfamily/Winged helix DNA-binding domain"/>
    <property type="match status" value="1"/>
</dbReference>
<feature type="region of interest" description="Disordered" evidence="4">
    <location>
        <begin position="235"/>
        <end position="257"/>
    </location>
</feature>
<dbReference type="SUPFAM" id="SSF46785">
    <property type="entry name" value="Winged helix' DNA-binding domain"/>
    <property type="match status" value="1"/>
</dbReference>
<dbReference type="InterPro" id="IPR036388">
    <property type="entry name" value="WH-like_DNA-bd_sf"/>
</dbReference>
<dbReference type="OrthoDB" id="10067219at2759"/>
<dbReference type="GO" id="GO:0030154">
    <property type="term" value="P:cell differentiation"/>
    <property type="evidence" value="ECO:0007669"/>
    <property type="project" value="TreeGrafter"/>
</dbReference>
<dbReference type="InterPro" id="IPR036390">
    <property type="entry name" value="WH_DNA-bd_sf"/>
</dbReference>
<reference evidence="6 7" key="1">
    <citation type="submission" date="2020-02" db="EMBL/GenBank/DDBJ databases">
        <authorList>
            <person name="Ferguson B K."/>
        </authorList>
    </citation>
    <scope>NUCLEOTIDE SEQUENCE [LARGE SCALE GENOMIC DNA]</scope>
</reference>
<dbReference type="GO" id="GO:0043565">
    <property type="term" value="F:sequence-specific DNA binding"/>
    <property type="evidence" value="ECO:0007669"/>
    <property type="project" value="InterPro"/>
</dbReference>
<dbReference type="AlphaFoldDB" id="A0A6H5HAG6"/>
<name>A0A6H5HAG6_9HEMI</name>
<dbReference type="PROSITE" id="PS00345">
    <property type="entry name" value="ETS_DOMAIN_1"/>
    <property type="match status" value="1"/>
</dbReference>
<dbReference type="PANTHER" id="PTHR11849:SF195">
    <property type="entry name" value="GA-BINDING PROTEIN ALPHA CHAIN"/>
    <property type="match status" value="1"/>
</dbReference>
<dbReference type="PANTHER" id="PTHR11849">
    <property type="entry name" value="ETS"/>
    <property type="match status" value="1"/>
</dbReference>